<dbReference type="Pfam" id="PF01124">
    <property type="entry name" value="MAPEG"/>
    <property type="match status" value="1"/>
</dbReference>
<keyword evidence="2 5" id="KW-0812">Transmembrane</keyword>
<dbReference type="PANTHER" id="PTHR10250:SF15">
    <property type="entry name" value="MICROSOMAL GLUTATHIONE S-TRANSFERASE-RELATED"/>
    <property type="match status" value="1"/>
</dbReference>
<reference evidence="6 7" key="1">
    <citation type="submission" date="2019-03" db="EMBL/GenBank/DDBJ databases">
        <title>Seongchinamella monodicae gen. nov., sp. nov., a novel member of the Gammaproteobacteria isolated from a tidal mudflat of beach.</title>
        <authorList>
            <person name="Yang H.G."/>
            <person name="Kang J.W."/>
            <person name="Lee S.D."/>
        </authorList>
    </citation>
    <scope>NUCLEOTIDE SEQUENCE [LARGE SCALE GENOMIC DNA]</scope>
    <source>
        <strain evidence="6 7">GH4-78</strain>
    </source>
</reference>
<keyword evidence="4 5" id="KW-0472">Membrane</keyword>
<dbReference type="GO" id="GO:0004602">
    <property type="term" value="F:glutathione peroxidase activity"/>
    <property type="evidence" value="ECO:0007669"/>
    <property type="project" value="TreeGrafter"/>
</dbReference>
<comment type="caution">
    <text evidence="6">The sequence shown here is derived from an EMBL/GenBank/DDBJ whole genome shotgun (WGS) entry which is preliminary data.</text>
</comment>
<evidence type="ECO:0000256" key="5">
    <source>
        <dbReference type="SAM" id="Phobius"/>
    </source>
</evidence>
<dbReference type="Gene3D" id="1.20.120.550">
    <property type="entry name" value="Membrane associated eicosanoid/glutathione metabolism-like domain"/>
    <property type="match status" value="1"/>
</dbReference>
<evidence type="ECO:0000256" key="4">
    <source>
        <dbReference type="ARBA" id="ARBA00023136"/>
    </source>
</evidence>
<feature type="transmembrane region" description="Helical" evidence="5">
    <location>
        <begin position="101"/>
        <end position="123"/>
    </location>
</feature>
<dbReference type="GO" id="GO:0004364">
    <property type="term" value="F:glutathione transferase activity"/>
    <property type="evidence" value="ECO:0007669"/>
    <property type="project" value="TreeGrafter"/>
</dbReference>
<proteinExistence type="predicted"/>
<dbReference type="AlphaFoldDB" id="A0A4R5LQQ3"/>
<accession>A0A4R5LQQ3</accession>
<evidence type="ECO:0000313" key="6">
    <source>
        <dbReference type="EMBL" id="TDG12859.1"/>
    </source>
</evidence>
<dbReference type="InterPro" id="IPR023352">
    <property type="entry name" value="MAPEG-like_dom_sf"/>
</dbReference>
<dbReference type="RefSeq" id="WP_133214048.1">
    <property type="nucleotide sequence ID" value="NZ_SMSE01000003.1"/>
</dbReference>
<evidence type="ECO:0000256" key="1">
    <source>
        <dbReference type="ARBA" id="ARBA00004141"/>
    </source>
</evidence>
<dbReference type="PANTHER" id="PTHR10250">
    <property type="entry name" value="MICROSOMAL GLUTATHIONE S-TRANSFERASE"/>
    <property type="match status" value="1"/>
</dbReference>
<dbReference type="InterPro" id="IPR001129">
    <property type="entry name" value="Membr-assoc_MAPEG"/>
</dbReference>
<organism evidence="6 7">
    <name type="scientific">Seongchinamella unica</name>
    <dbReference type="NCBI Taxonomy" id="2547392"/>
    <lineage>
        <taxon>Bacteria</taxon>
        <taxon>Pseudomonadati</taxon>
        <taxon>Pseudomonadota</taxon>
        <taxon>Gammaproteobacteria</taxon>
        <taxon>Cellvibrionales</taxon>
        <taxon>Halieaceae</taxon>
        <taxon>Seongchinamella</taxon>
    </lineage>
</organism>
<keyword evidence="7" id="KW-1185">Reference proteome</keyword>
<protein>
    <submittedName>
        <fullName evidence="6">MAPEG family protein</fullName>
    </submittedName>
</protein>
<comment type="subcellular location">
    <subcellularLocation>
        <location evidence="1">Membrane</location>
        <topology evidence="1">Multi-pass membrane protein</topology>
    </subcellularLocation>
</comment>
<gene>
    <name evidence="6" type="ORF">E2F43_14970</name>
</gene>
<evidence type="ECO:0000313" key="7">
    <source>
        <dbReference type="Proteomes" id="UP000295554"/>
    </source>
</evidence>
<dbReference type="InterPro" id="IPR050997">
    <property type="entry name" value="MAPEG"/>
</dbReference>
<dbReference type="Proteomes" id="UP000295554">
    <property type="component" value="Unassembled WGS sequence"/>
</dbReference>
<name>A0A4R5LQQ3_9GAMM</name>
<dbReference type="GO" id="GO:0016020">
    <property type="term" value="C:membrane"/>
    <property type="evidence" value="ECO:0007669"/>
    <property type="project" value="UniProtKB-SubCell"/>
</dbReference>
<feature type="transmembrane region" description="Helical" evidence="5">
    <location>
        <begin position="62"/>
        <end position="89"/>
    </location>
</feature>
<evidence type="ECO:0000256" key="3">
    <source>
        <dbReference type="ARBA" id="ARBA00022989"/>
    </source>
</evidence>
<sequence length="126" mass="13867">MQYVAIVTLLLLVQYTVYTLLCGIARGQDTVVAPATSGDETFERAFRVQMNTLEQMAVTIPAMWICAYYFSPLWAAGLGAVFMLGRLVYRQAYMREPSSRGTGMIIGFLANVALVVLGFWGAIGQI</sequence>
<dbReference type="OrthoDB" id="464934at2"/>
<keyword evidence="3 5" id="KW-1133">Transmembrane helix</keyword>
<dbReference type="SUPFAM" id="SSF161084">
    <property type="entry name" value="MAPEG domain-like"/>
    <property type="match status" value="1"/>
</dbReference>
<dbReference type="GO" id="GO:0006691">
    <property type="term" value="P:leukotriene metabolic process"/>
    <property type="evidence" value="ECO:0007669"/>
    <property type="project" value="UniProtKB-ARBA"/>
</dbReference>
<dbReference type="EMBL" id="SMSE01000003">
    <property type="protein sequence ID" value="TDG12859.1"/>
    <property type="molecule type" value="Genomic_DNA"/>
</dbReference>
<evidence type="ECO:0000256" key="2">
    <source>
        <dbReference type="ARBA" id="ARBA00022692"/>
    </source>
</evidence>